<sequence>MNSKQIGKRLALLRDELASPGEEKWAQSKVAAETGLTLNQVARLEQAAAGSIEGFVTILLFYHNKGYNISWILLPDNTTVSKRALSENTKTVDARDVIKKLSAFKEEIGKEVDTLMEVLTE</sequence>
<dbReference type="EMBL" id="BMHT01000011">
    <property type="protein sequence ID" value="GGF27243.1"/>
    <property type="molecule type" value="Genomic_DNA"/>
</dbReference>
<evidence type="ECO:0000313" key="2">
    <source>
        <dbReference type="Proteomes" id="UP000632273"/>
    </source>
</evidence>
<evidence type="ECO:0008006" key="3">
    <source>
        <dbReference type="Google" id="ProtNLM"/>
    </source>
</evidence>
<dbReference type="Proteomes" id="UP000632273">
    <property type="component" value="Unassembled WGS sequence"/>
</dbReference>
<accession>A0ABQ1UW31</accession>
<proteinExistence type="predicted"/>
<protein>
    <recommendedName>
        <fullName evidence="3">XRE family transcriptional regulator</fullName>
    </recommendedName>
</protein>
<name>A0ABQ1UW31_9BACT</name>
<reference evidence="2" key="1">
    <citation type="journal article" date="2019" name="Int. J. Syst. Evol. Microbiol.">
        <title>The Global Catalogue of Microorganisms (GCM) 10K type strain sequencing project: providing services to taxonomists for standard genome sequencing and annotation.</title>
        <authorList>
            <consortium name="The Broad Institute Genomics Platform"/>
            <consortium name="The Broad Institute Genome Sequencing Center for Infectious Disease"/>
            <person name="Wu L."/>
            <person name="Ma J."/>
        </authorList>
    </citation>
    <scope>NUCLEOTIDE SEQUENCE [LARGE SCALE GENOMIC DNA]</scope>
    <source>
        <strain evidence="2">CGMCC 1.15197</strain>
    </source>
</reference>
<gene>
    <name evidence="1" type="ORF">GCM10011383_43620</name>
</gene>
<organism evidence="1 2">
    <name type="scientific">Hymenobacter cavernae</name>
    <dbReference type="NCBI Taxonomy" id="2044852"/>
    <lineage>
        <taxon>Bacteria</taxon>
        <taxon>Pseudomonadati</taxon>
        <taxon>Bacteroidota</taxon>
        <taxon>Cytophagia</taxon>
        <taxon>Cytophagales</taxon>
        <taxon>Hymenobacteraceae</taxon>
        <taxon>Hymenobacter</taxon>
    </lineage>
</organism>
<dbReference type="RefSeq" id="WP_188816219.1">
    <property type="nucleotide sequence ID" value="NZ_BMHT01000011.1"/>
</dbReference>
<evidence type="ECO:0000313" key="1">
    <source>
        <dbReference type="EMBL" id="GGF27243.1"/>
    </source>
</evidence>
<comment type="caution">
    <text evidence="1">The sequence shown here is derived from an EMBL/GenBank/DDBJ whole genome shotgun (WGS) entry which is preliminary data.</text>
</comment>
<keyword evidence="2" id="KW-1185">Reference proteome</keyword>